<protein>
    <submittedName>
        <fullName evidence="1">Uncharacterized protein</fullName>
    </submittedName>
</protein>
<organism evidence="1">
    <name type="scientific">virus sp. ctML55</name>
    <dbReference type="NCBI Taxonomy" id="2827627"/>
    <lineage>
        <taxon>Viruses</taxon>
    </lineage>
</organism>
<evidence type="ECO:0000313" key="1">
    <source>
        <dbReference type="EMBL" id="DAE30750.1"/>
    </source>
</evidence>
<proteinExistence type="predicted"/>
<accession>A0A8S5RH85</accession>
<reference evidence="1" key="1">
    <citation type="journal article" date="2021" name="Proc. Natl. Acad. Sci. U.S.A.">
        <title>A Catalog of Tens of Thousands of Viruses from Human Metagenomes Reveals Hidden Associations with Chronic Diseases.</title>
        <authorList>
            <person name="Tisza M.J."/>
            <person name="Buck C.B."/>
        </authorList>
    </citation>
    <scope>NUCLEOTIDE SEQUENCE</scope>
    <source>
        <strain evidence="1">CtML55</strain>
    </source>
</reference>
<sequence>MVTSFCSAKNDTYVVPTSPARFTLVPSIEIHTSLPSSVGIKYIPLSEISSELDAVFNILVLEEAILPFFIISINLPPH</sequence>
<name>A0A8S5RH85_9VIRU</name>
<dbReference type="EMBL" id="BK059105">
    <property type="protein sequence ID" value="DAE30750.1"/>
    <property type="molecule type" value="Genomic_DNA"/>
</dbReference>